<dbReference type="InterPro" id="IPR015422">
    <property type="entry name" value="PyrdxlP-dep_Trfase_small"/>
</dbReference>
<dbReference type="Pfam" id="PF01041">
    <property type="entry name" value="DegT_DnrJ_EryC1"/>
    <property type="match status" value="2"/>
</dbReference>
<proteinExistence type="inferred from homology"/>
<evidence type="ECO:0008006" key="5">
    <source>
        <dbReference type="Google" id="ProtNLM"/>
    </source>
</evidence>
<accession>A0ABN6VJ09</accession>
<name>A0ABN6VJ09_9HYPH</name>
<dbReference type="InterPro" id="IPR000653">
    <property type="entry name" value="DegT/StrS_aminotransferase"/>
</dbReference>
<dbReference type="Gene3D" id="3.40.640.10">
    <property type="entry name" value="Type I PLP-dependent aspartate aminotransferase-like (Major domain)"/>
    <property type="match status" value="1"/>
</dbReference>
<keyword evidence="2" id="KW-0663">Pyridoxal phosphate</keyword>
<evidence type="ECO:0000313" key="4">
    <source>
        <dbReference type="Proteomes" id="UP001317629"/>
    </source>
</evidence>
<keyword evidence="4" id="KW-1185">Reference proteome</keyword>
<dbReference type="InterPro" id="IPR015421">
    <property type="entry name" value="PyrdxlP-dep_Trfase_major"/>
</dbReference>
<dbReference type="Proteomes" id="UP001317629">
    <property type="component" value="Chromosome"/>
</dbReference>
<dbReference type="PIRSF" id="PIRSF000390">
    <property type="entry name" value="PLP_StrS"/>
    <property type="match status" value="1"/>
</dbReference>
<dbReference type="SUPFAM" id="SSF53383">
    <property type="entry name" value="PLP-dependent transferases"/>
    <property type="match status" value="1"/>
</dbReference>
<dbReference type="PANTHER" id="PTHR30244:SF34">
    <property type="entry name" value="DTDP-4-AMINO-4,6-DIDEOXYGALACTOSE TRANSAMINASE"/>
    <property type="match status" value="1"/>
</dbReference>
<gene>
    <name evidence="3" type="ORF">SS37A_31480</name>
</gene>
<comment type="similarity">
    <text evidence="1 2">Belongs to the DegT/DnrJ/EryC1 family.</text>
</comment>
<evidence type="ECO:0000256" key="1">
    <source>
        <dbReference type="ARBA" id="ARBA00037999"/>
    </source>
</evidence>
<dbReference type="EMBL" id="AP027142">
    <property type="protein sequence ID" value="BDV35619.1"/>
    <property type="molecule type" value="Genomic_DNA"/>
</dbReference>
<protein>
    <recommendedName>
        <fullName evidence="5">DegT/DnrJ/EryC1/StrS aminotransferase family protein</fullName>
    </recommendedName>
</protein>
<sequence>MVQPRQIVYPMRYLTPWVSGNAQSERTFIAQSSERLGGAHILPLGRARAGIYLLVKSALTDTRRRVLMSPLTIADVVNMVRFAGGEPVFVDCLPDSTNMDVAHLRSLIDDSAACVLLTHYCVTQNRTQEIVGLCHSNGVKVFEDCAVALGATLDGQPVGAFGDASVFSLSGFKIQNFIWGGFIATRDAELFDALSREVSRWPRLRPRQYLGMAKTVLRYAFLTSPLVFPFAFRARRLSVQQGKIADLIPRVLIETPTLDETITTRPSLGAFAEWNHKSRDVERINAHRRKIAAIYDKRFRDLCAAAETDEETRASSSWFSYPIVVGKENRERVYREVLRRGYDIGLMLYPNVHELPANATIPGRSSTISAFVRAILTLPTHPRITASYAEELASCVAEVLANYAQDVQSPRIDNAPKERV</sequence>
<evidence type="ECO:0000313" key="3">
    <source>
        <dbReference type="EMBL" id="BDV35619.1"/>
    </source>
</evidence>
<dbReference type="Gene3D" id="3.90.1150.10">
    <property type="entry name" value="Aspartate Aminotransferase, domain 1"/>
    <property type="match status" value="1"/>
</dbReference>
<dbReference type="InterPro" id="IPR015424">
    <property type="entry name" value="PyrdxlP-dep_Trfase"/>
</dbReference>
<evidence type="ECO:0000256" key="2">
    <source>
        <dbReference type="RuleBase" id="RU004508"/>
    </source>
</evidence>
<organism evidence="3 4">
    <name type="scientific">Methylocystis iwaonis</name>
    <dbReference type="NCBI Taxonomy" id="2885079"/>
    <lineage>
        <taxon>Bacteria</taxon>
        <taxon>Pseudomonadati</taxon>
        <taxon>Pseudomonadota</taxon>
        <taxon>Alphaproteobacteria</taxon>
        <taxon>Hyphomicrobiales</taxon>
        <taxon>Methylocystaceae</taxon>
        <taxon>Methylocystis</taxon>
    </lineage>
</organism>
<dbReference type="RefSeq" id="WP_281929106.1">
    <property type="nucleotide sequence ID" value="NZ_AP027142.1"/>
</dbReference>
<reference evidence="3 4" key="1">
    <citation type="journal article" date="2023" name="Int. J. Syst. Evol. Microbiol.">
        <title>Methylocystis iwaonis sp. nov., a type II methane-oxidizing bacterium from surface soil of a rice paddy field in Japan, and emended description of the genus Methylocystis (ex Whittenbury et al. 1970) Bowman et al. 1993.</title>
        <authorList>
            <person name="Kaise H."/>
            <person name="Sawadogo J.B."/>
            <person name="Alam M.S."/>
            <person name="Ueno C."/>
            <person name="Dianou D."/>
            <person name="Shinjo R."/>
            <person name="Asakawa S."/>
        </authorList>
    </citation>
    <scope>NUCLEOTIDE SEQUENCE [LARGE SCALE GENOMIC DNA]</scope>
    <source>
        <strain evidence="3 4">SS37A-Re</strain>
    </source>
</reference>
<dbReference type="PANTHER" id="PTHR30244">
    <property type="entry name" value="TRANSAMINASE"/>
    <property type="match status" value="1"/>
</dbReference>